<dbReference type="CDD" id="cd19545">
    <property type="entry name" value="FUM14_C_NRPS-like"/>
    <property type="match status" value="3"/>
</dbReference>
<dbReference type="FunFam" id="3.30.300.30:FF:000015">
    <property type="entry name" value="Nonribosomal peptide synthase SidD"/>
    <property type="match status" value="2"/>
</dbReference>
<dbReference type="SMART" id="SM00827">
    <property type="entry name" value="PKS_AT"/>
    <property type="match status" value="1"/>
</dbReference>
<keyword evidence="2" id="KW-0596">Phosphopantetheine</keyword>
<reference evidence="11 12" key="1">
    <citation type="submission" date="2020-07" db="EMBL/GenBank/DDBJ databases">
        <title>Trichoderma asperellum IC-1 whole genome shotgun sequence.</title>
        <authorList>
            <person name="Kanamasa S."/>
            <person name="Takahashi H."/>
        </authorList>
    </citation>
    <scope>NUCLEOTIDE SEQUENCE [LARGE SCALE GENOMIC DNA]</scope>
    <source>
        <strain evidence="11 12">IC-1</strain>
    </source>
</reference>
<dbReference type="OrthoDB" id="416786at2759"/>
<comment type="caution">
    <text evidence="11">The sequence shown here is derived from an EMBL/GenBank/DDBJ whole genome shotgun (WGS) entry which is preliminary data.</text>
</comment>
<dbReference type="InterPro" id="IPR032821">
    <property type="entry name" value="PKS_assoc"/>
</dbReference>
<dbReference type="Pfam" id="PF00550">
    <property type="entry name" value="PP-binding"/>
    <property type="match status" value="3"/>
</dbReference>
<evidence type="ECO:0000313" key="11">
    <source>
        <dbReference type="EMBL" id="GFP57383.1"/>
    </source>
</evidence>
<dbReference type="InterPro" id="IPR020841">
    <property type="entry name" value="PKS_Beta-ketoAc_synthase_dom"/>
</dbReference>
<feature type="domain" description="Carrier" evidence="9">
    <location>
        <begin position="3010"/>
        <end position="3083"/>
    </location>
</feature>
<evidence type="ECO:0000256" key="1">
    <source>
        <dbReference type="ARBA" id="ARBA00005179"/>
    </source>
</evidence>
<dbReference type="Pfam" id="PF00698">
    <property type="entry name" value="Acyl_transf_1"/>
    <property type="match status" value="1"/>
</dbReference>
<dbReference type="InterPro" id="IPR009081">
    <property type="entry name" value="PP-bd_ACP"/>
</dbReference>
<evidence type="ECO:0000256" key="6">
    <source>
        <dbReference type="ARBA" id="ARBA00022737"/>
    </source>
</evidence>
<evidence type="ECO:0000256" key="2">
    <source>
        <dbReference type="ARBA" id="ARBA00022450"/>
    </source>
</evidence>
<dbReference type="GO" id="GO:0031177">
    <property type="term" value="F:phosphopantetheine binding"/>
    <property type="evidence" value="ECO:0007669"/>
    <property type="project" value="InterPro"/>
</dbReference>
<dbReference type="FunFam" id="3.30.559.30:FF:000003">
    <property type="entry name" value="Nonribosomal peptide synthase SidD"/>
    <property type="match status" value="2"/>
</dbReference>
<comment type="similarity">
    <text evidence="8">Belongs to the NRP synthetase family.</text>
</comment>
<keyword evidence="4" id="KW-0436">Ligase</keyword>
<keyword evidence="6" id="KW-0677">Repeat</keyword>
<dbReference type="SUPFAM" id="SSF55048">
    <property type="entry name" value="Probable ACP-binding domain of malonyl-CoA ACP transacylase"/>
    <property type="match status" value="1"/>
</dbReference>
<dbReference type="SMART" id="SM00823">
    <property type="entry name" value="PKS_PP"/>
    <property type="match status" value="3"/>
</dbReference>
<dbReference type="Gene3D" id="1.10.1200.10">
    <property type="entry name" value="ACP-like"/>
    <property type="match status" value="3"/>
</dbReference>
<protein>
    <submittedName>
        <fullName evidence="11">Nonribosomal peptide synthetase lcsA</fullName>
    </submittedName>
</protein>
<comment type="similarity">
    <text evidence="7">In the C-terminal section; belongs to the NRP synthetase family.</text>
</comment>
<dbReference type="InterPro" id="IPR014043">
    <property type="entry name" value="Acyl_transferase_dom"/>
</dbReference>
<dbReference type="Proteomes" id="UP000517252">
    <property type="component" value="Unassembled WGS sequence"/>
</dbReference>
<accession>A0A6V8R464</accession>
<evidence type="ECO:0000256" key="7">
    <source>
        <dbReference type="ARBA" id="ARBA00029443"/>
    </source>
</evidence>
<dbReference type="EMBL" id="BLZH01000008">
    <property type="protein sequence ID" value="GFP57383.1"/>
    <property type="molecule type" value="Genomic_DNA"/>
</dbReference>
<dbReference type="GO" id="GO:0044550">
    <property type="term" value="P:secondary metabolite biosynthetic process"/>
    <property type="evidence" value="ECO:0007669"/>
    <property type="project" value="TreeGrafter"/>
</dbReference>
<keyword evidence="3" id="KW-0597">Phosphoprotein</keyword>
<dbReference type="InterPro" id="IPR023213">
    <property type="entry name" value="CAT-like_dom_sf"/>
</dbReference>
<dbReference type="GO" id="GO:0016874">
    <property type="term" value="F:ligase activity"/>
    <property type="evidence" value="ECO:0007669"/>
    <property type="project" value="UniProtKB-KW"/>
</dbReference>
<dbReference type="GO" id="GO:0043041">
    <property type="term" value="P:amino acid activation for nonribosomal peptide biosynthetic process"/>
    <property type="evidence" value="ECO:0007669"/>
    <property type="project" value="TreeGrafter"/>
</dbReference>
<dbReference type="CDD" id="cd00833">
    <property type="entry name" value="PKS"/>
    <property type="match status" value="1"/>
</dbReference>
<dbReference type="Pfam" id="PF02801">
    <property type="entry name" value="Ketoacyl-synt_C"/>
    <property type="match status" value="1"/>
</dbReference>
<dbReference type="SMART" id="SM00825">
    <property type="entry name" value="PKS_KS"/>
    <property type="match status" value="1"/>
</dbReference>
<dbReference type="InterPro" id="IPR020845">
    <property type="entry name" value="AMP-binding_CS"/>
</dbReference>
<dbReference type="Gene3D" id="3.40.50.12780">
    <property type="entry name" value="N-terminal domain of ligase-like"/>
    <property type="match status" value="2"/>
</dbReference>
<dbReference type="Gene3D" id="3.30.300.30">
    <property type="match status" value="2"/>
</dbReference>
<comment type="pathway">
    <text evidence="1">Secondary metabolite biosynthesis.</text>
</comment>
<sequence>MAPKTAYNNEDQPHTPIAICGISTRLPGGIRNADQLWGSIAKDCGSYGPVRLDGNEDRHDLKKGLRSFDASLFSMTDEEAKSYSPQQHKLLEVTRECFEDACEIIYRGEDACVGCYIGTSNEDDASVVSSKNDLKGPSMITKSPLVALHEACCAVRSGDAKSAIVVASSVMQVSKDGAEKCEVVSAVYIKTLPDAIRDGHPIRAVVRASTAASVVAALDEDSAAKAFEKLIHDTYVAAGLDPHSTLLVQCDGLNDHMKDSSEMSAISSAFGDNGIYLGAGAPGLMSVIKAVLTLENRIIPPTAALISIVQKNLIVAANPTPFTSSHAERISINSAGAEGYSAHVIIDSYPKSSSCKSSSQPELVLFSAHNSPSLAKQIELHREYAQAHPNNTADMAYTRAMRREAMEFKAFSILSNSSFSNTSNFVKSSAKTLSIAMIFNGQGAQWAGMGRELILSHPDFKKDIEKMDNVLQGLKLPATWSIEEELLRDATDTENRVNSSQLSYPLGTALQIALVNHFERLGVVPKVVVGHSSGEIAAAYASGFLSFKDAITIAYYYGYVTTKSQKDGSMAVVSLGTKDVSGFLEEGVVIACENSPTSTTVSGDSEVVERVLKSIKTAKPDVTTRTLRTGVAYHSHHMNSLADELLSLLKSEKVASKETKKNKALFVSSVNEKILKKQSQFGSAYWISNLVSRVRFSTAVSNLLVMSPEETLFLEIGPHSALSVPISQICAAAKVRCNYVSSQTRGADGVVSFLSAVGRLWQESVSLNLAPLFTSGKAISGLPQYPWSQSNSDESVDATGLSPREKRARIVAEASSLESELADNEAPTTEMEVVLRALWVEVLRDVIQIRKQDIGKQHSFFMLGGDSLTSIELVTVAYQHGIHLSPAAISDNCTLSKMAAVATVDESSAPTTEVEPFSLISQHNLEDIKKQIREECKLKTNEVIEDIYPCTTLQEGFMALGMKQPGSYIHRVVYKLMHTIDIDQFKASWEATISQCGSLRSRVMLVDGRALQAVFAGDTAWEHPAPGLDVHTYLKGTRSIGMSYGQRLSRHTLVRESNGDVYFVWIIHHAVFDGLTMRIVLDNLYHAYRGNDSKALRPYSNFIRYVESIDATASAEYWRKELDGAQCAHFPSAKLSTISKDKVMKRKMPFKNTKSASATTATVLRAAWALLLANYCDSDDVCFGTTLSGRQAAVPGLNEIPGPMIATVPIRVKIERGMTASEFMEKIQTQASEMVTYEQYGLQNISKLSQYAEEACNFSNLIVIQPNNHLTSSADTASDAILQQGPAEKALSEEAMRNYFNYPLVLQPRISEDSIELEFTYYADAVSEGQLEALCFHYEHIIQQLLSPGDMLLSTLEVSGPWDLEQSLKNNNETPEIVELCLHQLIERQAKERPNTPAIQAWDLELTYDQLNCAANRLANYLIKTCGVTDQDLVHVCFEKSAWFFVSIVAINKAGAAWVPLDPSHPIQRQQQVVSQTKATLALASPINAAMCSELVDNVVEVSSTLDEELAKTGMSSYDATRAVSPYNAAYVLFTSGSTGTPKGLVMQHAAVCTSQTAITKRLGMTSDVRLLQFASFVFDLSIGEIVGPWVVGGCLCVPSEHTRMNDLVEFINTMKINWAYLTPSFTRTLNPSDVPGLELLLFAGEAVGRDVFEAWFGKVRLINGWGPAETCVFSTLHEWKSLEESSLTVGSPVGGYCWIVDPQNPQRLAPVGTLGEVVIQGPTILREYLADADKTEASMVRSLPEWAPKRTARHWNRFYKSGDLCRYNADGTIEFGSRKDSQVKIRGLRVELGEIEHHIRESLEGVKQVAVDIAKGDGGAFIVSYFCFDEETRTAGKNSETSVKDVFAPMTAELQSQLTALTGQLSVTLPRYMIPTLFIPCHYMPFITSTKLDMKLLRLATFNLGKEDLARYSLVDSKKRAPETDMETQIQTIWAELLKLPVSSIGRDDSFLRMGGDSIAAIYFVSAAREAGISVAVKDVFDDPRLYQVASKATLVKNKSQSSHIKPFSLLEDSLSKYMQSDAARDSYGLEKDQVIEDAYPCTPLQEGLMALTAKQPGSYISHWFYRIPRHIDIARFKAAWEESVELTTTLRTRIILQDDFAVQAVITNDGLWEETIGHNLESFKRLIPKLDIGYGTRLTRFALVEEQDAAYFVWITHHAISDGWSMRIVLDNVYNRYYSQKLSPITPYSNFINYLGQIDNDGAANFWRSNLSGAQKPIYPAPGNPLTTDRSDGAVHVVERLISFKDQKDTSITMATVLRAAWAIVLGRRCEASDVCYGASVSGRQAAMNGILSASGAIIATIPIRVHLGADKSVKQLLQDLQAHAQDMVPYEQYGLPNISKLSPEAREACDFTSLLVIQPKEQESTIFNTKDGLLQSGSEEDQLAIESMNNYFNYPLVMLSFMAEQSVSHIFCYNPDIMPEEEIEALSYQFEYVVQQLLSPDDKLIRDISLVGEREIKHAAAASLYYPATESCTHWEIYKQIEANPDAPAIDSWDAKLTYGEVGTLASRLAVKLQSLGVGRNTLVPISFPKSTPAMITMVAIQMAGGALVPLDPAAPLARLQSIVSDTQAKLIVTHPSLEDKLQELGVDLLIVDIPMLHQLPDPESKFITSGATPDSLYAVLFTSGSTGKPKGIRIPHSSLCSASDAHAASTGVGPGARVFQFSAYTFDVGVLDVLITLMRGGCVCVPSEYDRLHNIAGAINALQANWALLTPSVADMINPAEVPCLTTLGLIGEAIYKKNSERWKGYAALHGLYGPAEASVCAWNSDIHNGPSTNLGFPLSSAFWVVEADDPSRLVPIGCIGELLIQSPILACGYLNADAKNTANWLEDMTYDWLPAAGPKRAYRTGDMVRRNPDKTFEYMGRKDNQVKIRGQRVELSEIEYVVLANLPGLKQIVVDIINNQEAGLSLVTYMCFSDDTKGSSGDLDGMFLSITPDMKQQFSAMLSQLSIYLPHYMIPTIFVPCKFMPLNTSGKMDRKAFRAAAAVLSKEELVAYTLSDEEDKQPPETSMEARLQQIWAKTLKVAPESIGRGSNFLRLGGDSIAAIYSIRAANEAGIDLTVKDIFDDPRLSKVAAKAVDMSGDAGQQNAATEPFSLVDETTRNWVLGDGIRSLCKLLPHQVVADAFPTTSFQEGLMAMTVKHPGSYIAKHVYKVPKHVDLGRFKDAWEETVRICDILRTRIVLHKGFPVQVIINDDITWDVANGQDMVAYISTTKAIKMTYGSRLCQYALIEELSGARYFVWTIHHAAFDGWTMQVVLEALQGVYRKENISAPRPFSDFIRYVSETDQAEAKDFWSSQLKDAKRATFPTSNSSTAESITRVLKKKIYFKSLEGSSVTKPTILRAAWAIVLGRYSDTDDISFGTTVSGRQAPVAGVTEIAGPAVATVPVRIRLDGSKSIAQFLQDIQNQASEMITYEQFGLQNIAKTSENAREVCDFSSLLVIQPGHFLQYGDDSTDAILTSAYDEKIIEEEVMQNYFTYPLIAEGILYEDHVELLVIYNASTLAESQITALCYHFEHVTQQLVDQDDLLLSDISVAGSWDTEQSYKANQNVPEIIDSCFHELVKKQAIERPNALAVAGWDRTFKYGELNEAANRLAHYLTQNFTIKSDELIHVCFEKSAWYIVAILAINKAGAGWVPLDPSHPEQRLRQIANQTRAKIVLTSPASVDICSTLDMSIIEISPVFDEKLIKSGMPSATGPAIIVTPRNIAYVLFTSGSTGTPKGLVMEHGSLMFACYNLLPLFSIYPSVKLWVP</sequence>
<dbReference type="FunFam" id="3.40.50.980:FF:000001">
    <property type="entry name" value="Non-ribosomal peptide synthetase"/>
    <property type="match status" value="1"/>
</dbReference>
<dbReference type="SUPFAM" id="SSF56801">
    <property type="entry name" value="Acetyl-CoA synthetase-like"/>
    <property type="match status" value="3"/>
</dbReference>
<dbReference type="FunFam" id="1.10.1200.10:FF:000005">
    <property type="entry name" value="Nonribosomal peptide synthetase 1"/>
    <property type="match status" value="1"/>
</dbReference>
<evidence type="ECO:0000259" key="9">
    <source>
        <dbReference type="PROSITE" id="PS50075"/>
    </source>
</evidence>
<dbReference type="GO" id="GO:0016746">
    <property type="term" value="F:acyltransferase activity"/>
    <property type="evidence" value="ECO:0007669"/>
    <property type="project" value="InterPro"/>
</dbReference>
<dbReference type="InterPro" id="IPR014031">
    <property type="entry name" value="Ketoacyl_synth_C"/>
</dbReference>
<evidence type="ECO:0000256" key="4">
    <source>
        <dbReference type="ARBA" id="ARBA00022598"/>
    </source>
</evidence>
<dbReference type="Gene3D" id="3.30.559.30">
    <property type="entry name" value="Nonribosomal peptide synthetase, condensation domain"/>
    <property type="match status" value="3"/>
</dbReference>
<dbReference type="Gene3D" id="3.40.50.980">
    <property type="match status" value="2"/>
</dbReference>
<dbReference type="InterPro" id="IPR014030">
    <property type="entry name" value="Ketoacyl_synth_N"/>
</dbReference>
<dbReference type="PROSITE" id="PS50075">
    <property type="entry name" value="CARRIER"/>
    <property type="match status" value="3"/>
</dbReference>
<dbReference type="Gene3D" id="3.30.559.10">
    <property type="entry name" value="Chloramphenicol acetyltransferase-like domain"/>
    <property type="match status" value="3"/>
</dbReference>
<dbReference type="InterPro" id="IPR045851">
    <property type="entry name" value="AMP-bd_C_sf"/>
</dbReference>
<dbReference type="SUPFAM" id="SSF52777">
    <property type="entry name" value="CoA-dependent acyltransferases"/>
    <property type="match status" value="6"/>
</dbReference>
<dbReference type="Pfam" id="PF16197">
    <property type="entry name" value="KAsynt_C_assoc"/>
    <property type="match status" value="1"/>
</dbReference>
<organism evidence="11 12">
    <name type="scientific">Trichoderma asperellum</name>
    <name type="common">Filamentous fungus</name>
    <dbReference type="NCBI Taxonomy" id="101201"/>
    <lineage>
        <taxon>Eukaryota</taxon>
        <taxon>Fungi</taxon>
        <taxon>Dikarya</taxon>
        <taxon>Ascomycota</taxon>
        <taxon>Pezizomycotina</taxon>
        <taxon>Sordariomycetes</taxon>
        <taxon>Hypocreomycetidae</taxon>
        <taxon>Hypocreales</taxon>
        <taxon>Hypocreaceae</taxon>
        <taxon>Trichoderma</taxon>
    </lineage>
</organism>
<dbReference type="InterPro" id="IPR001242">
    <property type="entry name" value="Condensation_dom"/>
</dbReference>
<dbReference type="Pfam" id="PF00501">
    <property type="entry name" value="AMP-binding"/>
    <property type="match status" value="3"/>
</dbReference>
<dbReference type="SUPFAM" id="SSF52151">
    <property type="entry name" value="FabD/lysophospholipase-like"/>
    <property type="match status" value="1"/>
</dbReference>
<dbReference type="InterPro" id="IPR016036">
    <property type="entry name" value="Malonyl_transacylase_ACP-bd"/>
</dbReference>
<dbReference type="InterPro" id="IPR010071">
    <property type="entry name" value="AA_adenyl_dom"/>
</dbReference>
<gene>
    <name evidence="11" type="ORF">TASIC1_0008022400</name>
</gene>
<dbReference type="InterPro" id="IPR042099">
    <property type="entry name" value="ANL_N_sf"/>
</dbReference>
<feature type="domain" description="Carrier" evidence="9">
    <location>
        <begin position="826"/>
        <end position="906"/>
    </location>
</feature>
<proteinExistence type="inferred from homology"/>
<dbReference type="InterPro" id="IPR000873">
    <property type="entry name" value="AMP-dep_synth/lig_dom"/>
</dbReference>
<dbReference type="CDD" id="cd05918">
    <property type="entry name" value="A_NRPS_SidN3_like"/>
    <property type="match status" value="2"/>
</dbReference>
<evidence type="ECO:0000313" key="12">
    <source>
        <dbReference type="Proteomes" id="UP000517252"/>
    </source>
</evidence>
<name>A0A6V8R464_TRIAP</name>
<dbReference type="Gene3D" id="3.40.366.10">
    <property type="entry name" value="Malonyl-Coenzyme A Acyl Carrier Protein, domain 2"/>
    <property type="match status" value="1"/>
</dbReference>
<feature type="domain" description="Ketosynthase family 3 (KS3)" evidence="10">
    <location>
        <begin position="14"/>
        <end position="348"/>
    </location>
</feature>
<evidence type="ECO:0000256" key="3">
    <source>
        <dbReference type="ARBA" id="ARBA00022553"/>
    </source>
</evidence>
<dbReference type="PANTHER" id="PTHR45527">
    <property type="entry name" value="NONRIBOSOMAL PEPTIDE SYNTHETASE"/>
    <property type="match status" value="1"/>
</dbReference>
<dbReference type="SUPFAM" id="SSF47336">
    <property type="entry name" value="ACP-like"/>
    <property type="match status" value="3"/>
</dbReference>
<dbReference type="NCBIfam" id="TIGR01733">
    <property type="entry name" value="AA-adenyl-dom"/>
    <property type="match status" value="1"/>
</dbReference>
<evidence type="ECO:0000259" key="10">
    <source>
        <dbReference type="PROSITE" id="PS52004"/>
    </source>
</evidence>
<evidence type="ECO:0000256" key="8">
    <source>
        <dbReference type="ARBA" id="ARBA00029454"/>
    </source>
</evidence>
<dbReference type="InterPro" id="IPR036736">
    <property type="entry name" value="ACP-like_sf"/>
</dbReference>
<dbReference type="GO" id="GO:0005737">
    <property type="term" value="C:cytoplasm"/>
    <property type="evidence" value="ECO:0007669"/>
    <property type="project" value="TreeGrafter"/>
</dbReference>
<dbReference type="PROSITE" id="PS52004">
    <property type="entry name" value="KS3_2"/>
    <property type="match status" value="1"/>
</dbReference>
<dbReference type="InterPro" id="IPR020806">
    <property type="entry name" value="PKS_PP-bd"/>
</dbReference>
<dbReference type="InterPro" id="IPR016035">
    <property type="entry name" value="Acyl_Trfase/lysoPLipase"/>
</dbReference>
<dbReference type="SUPFAM" id="SSF53901">
    <property type="entry name" value="Thiolase-like"/>
    <property type="match status" value="2"/>
</dbReference>
<dbReference type="PROSITE" id="PS00455">
    <property type="entry name" value="AMP_BINDING"/>
    <property type="match status" value="3"/>
</dbReference>
<dbReference type="InterPro" id="IPR001227">
    <property type="entry name" value="Ac_transferase_dom_sf"/>
</dbReference>
<keyword evidence="5" id="KW-0808">Transferase</keyword>
<dbReference type="Gene3D" id="2.30.38.10">
    <property type="entry name" value="Luciferase, Domain 3"/>
    <property type="match status" value="1"/>
</dbReference>
<dbReference type="Pfam" id="PF00109">
    <property type="entry name" value="ketoacyl-synt"/>
    <property type="match status" value="1"/>
</dbReference>
<dbReference type="Pfam" id="PF00668">
    <property type="entry name" value="Condensation"/>
    <property type="match status" value="3"/>
</dbReference>
<dbReference type="InterPro" id="IPR016039">
    <property type="entry name" value="Thiolase-like"/>
</dbReference>
<evidence type="ECO:0000256" key="5">
    <source>
        <dbReference type="ARBA" id="ARBA00022679"/>
    </source>
</evidence>
<feature type="domain" description="Carrier" evidence="9">
    <location>
        <begin position="1922"/>
        <end position="1998"/>
    </location>
</feature>
<dbReference type="Gene3D" id="3.40.47.10">
    <property type="match status" value="2"/>
</dbReference>
<dbReference type="PANTHER" id="PTHR45527:SF1">
    <property type="entry name" value="FATTY ACID SYNTHASE"/>
    <property type="match status" value="1"/>
</dbReference>